<dbReference type="AlphaFoldDB" id="A0A1U7PIF0"/>
<gene>
    <name evidence="1" type="ORF">SAMN05428946_0981</name>
</gene>
<name>A0A1U7PIF0_9BACI</name>
<dbReference type="OrthoDB" id="2452459at2"/>
<sequence length="279" mass="32412">MKITEARYLDNGEIHKIALEQMTVRKYENYYKGKLYCPTPACTARVAFCAGRTPYYKTWNLDNHSDNCLHKFDRIPKQIGTYSGEVFIVNISRKRRSDALNEAFRLSQMTDEEIEEAKARRKASRRNKQQETMSNKKIIKPSIQTSLFDGEEEGKLKIRGKNIMKRDVDRITQNDIGKIRLVTGFVEKIELLDNVATFKVMKNGVTIKVLFEEAFVAEPENKAYLNNFHVPKIYIKKRGVAIFNGIGEIRTRDDHLILTVYHGNDFYFDGHNMLRLGFV</sequence>
<accession>A0A1U7PIF0</accession>
<protein>
    <submittedName>
        <fullName evidence="1">Uncharacterized protein</fullName>
    </submittedName>
</protein>
<keyword evidence="2" id="KW-1185">Reference proteome</keyword>
<proteinExistence type="predicted"/>
<dbReference type="EMBL" id="FTPL01000001">
    <property type="protein sequence ID" value="SIT73420.1"/>
    <property type="molecule type" value="Genomic_DNA"/>
</dbReference>
<evidence type="ECO:0000313" key="2">
    <source>
        <dbReference type="Proteomes" id="UP000187550"/>
    </source>
</evidence>
<evidence type="ECO:0000313" key="1">
    <source>
        <dbReference type="EMBL" id="SIT73420.1"/>
    </source>
</evidence>
<organism evidence="1 2">
    <name type="scientific">Edaphobacillus lindanitolerans</name>
    <dbReference type="NCBI Taxonomy" id="550447"/>
    <lineage>
        <taxon>Bacteria</taxon>
        <taxon>Bacillati</taxon>
        <taxon>Bacillota</taxon>
        <taxon>Bacilli</taxon>
        <taxon>Bacillales</taxon>
        <taxon>Bacillaceae</taxon>
        <taxon>Edaphobacillus</taxon>
    </lineage>
</organism>
<reference evidence="2" key="1">
    <citation type="submission" date="2017-01" db="EMBL/GenBank/DDBJ databases">
        <authorList>
            <person name="Varghese N."/>
            <person name="Submissions S."/>
        </authorList>
    </citation>
    <scope>NUCLEOTIDE SEQUENCE [LARGE SCALE GENOMIC DNA]</scope>
    <source>
        <strain evidence="2">MNA4</strain>
    </source>
</reference>
<dbReference type="Proteomes" id="UP000187550">
    <property type="component" value="Unassembled WGS sequence"/>
</dbReference>
<dbReference type="RefSeq" id="WP_076757202.1">
    <property type="nucleotide sequence ID" value="NZ_FTPL01000001.1"/>
</dbReference>